<dbReference type="Gene3D" id="1.20.1290.10">
    <property type="entry name" value="AhpD-like"/>
    <property type="match status" value="1"/>
</dbReference>
<evidence type="ECO:0000313" key="1">
    <source>
        <dbReference type="EMBL" id="ATY62515.1"/>
    </source>
</evidence>
<dbReference type="InterPro" id="IPR029032">
    <property type="entry name" value="AhpD-like"/>
</dbReference>
<organism evidence="1 2">
    <name type="scientific">Cordyceps militaris</name>
    <name type="common">Caterpillar fungus</name>
    <name type="synonym">Clavaria militaris</name>
    <dbReference type="NCBI Taxonomy" id="73501"/>
    <lineage>
        <taxon>Eukaryota</taxon>
        <taxon>Fungi</taxon>
        <taxon>Dikarya</taxon>
        <taxon>Ascomycota</taxon>
        <taxon>Pezizomycotina</taxon>
        <taxon>Sordariomycetes</taxon>
        <taxon>Hypocreomycetidae</taxon>
        <taxon>Hypocreales</taxon>
        <taxon>Cordycipitaceae</taxon>
        <taxon>Cordyceps</taxon>
    </lineage>
</organism>
<gene>
    <name evidence="1" type="ORF">A9K55_009315</name>
</gene>
<protein>
    <recommendedName>
        <fullName evidence="3">Mitochondrial protein</fullName>
    </recommendedName>
</protein>
<dbReference type="VEuPathDB" id="FungiDB:CCM_09154"/>
<dbReference type="InterPro" id="IPR052999">
    <property type="entry name" value="PTS1_Protein"/>
</dbReference>
<accession>A0A2H4SHD1</accession>
<dbReference type="OrthoDB" id="5392202at2759"/>
<dbReference type="SUPFAM" id="SSF69118">
    <property type="entry name" value="AhpD-like"/>
    <property type="match status" value="1"/>
</dbReference>
<dbReference type="Proteomes" id="UP000323067">
    <property type="component" value="Chromosome vii"/>
</dbReference>
<dbReference type="VEuPathDB" id="FungiDB:A9K55_009315"/>
<proteinExistence type="predicted"/>
<sequence>MSRSRNTSPRRQTSPSSNMAMKLSPALKALIHAPAARPGPCPAPPGIRGVYLRIAHDARTYNLGPRPWLVLSAAATFTLNSPDSLPALHAVASASSSPVAAAELMREVGLKCISFNGIPRTINCLNAFHDSLDPSVAAALRTTPIRTTASPLPRGKALWDSVYAPFETALYDKLARAHPDLPVHILQSHYAALLADPPGGGAAGLLGRVLTSVVAVACLRAQTGVAPQVLSHVFGLRKALADGTYEQDGWQGAELEGVRWLADDEGCAWLLRSVDDIAAALGGSNFARPPEAKL</sequence>
<dbReference type="PANTHER" id="PTHR28180">
    <property type="entry name" value="CONSERVED MITOCHONDRIAL PROTEIN-RELATED"/>
    <property type="match status" value="1"/>
</dbReference>
<name>A0A2H4SHD1_CORMI</name>
<dbReference type="AlphaFoldDB" id="A0A2H4SHD1"/>
<reference evidence="1 2" key="1">
    <citation type="journal article" date="2017" name="BMC Genomics">
        <title>Chromosome level assembly and secondary metabolite potential of the parasitic fungus Cordyceps militaris.</title>
        <authorList>
            <person name="Kramer G.J."/>
            <person name="Nodwell J.R."/>
        </authorList>
    </citation>
    <scope>NUCLEOTIDE SEQUENCE [LARGE SCALE GENOMIC DNA]</scope>
    <source>
        <strain evidence="1 2">ATCC 34164</strain>
    </source>
</reference>
<dbReference type="PANTHER" id="PTHR28180:SF2">
    <property type="entry name" value="PEROXISOMAL PROTEIN 2"/>
    <property type="match status" value="1"/>
</dbReference>
<evidence type="ECO:0000313" key="2">
    <source>
        <dbReference type="Proteomes" id="UP000323067"/>
    </source>
</evidence>
<evidence type="ECO:0008006" key="3">
    <source>
        <dbReference type="Google" id="ProtNLM"/>
    </source>
</evidence>
<dbReference type="EMBL" id="CP023324">
    <property type="protein sequence ID" value="ATY62515.1"/>
    <property type="molecule type" value="Genomic_DNA"/>
</dbReference>